<dbReference type="InterPro" id="IPR036249">
    <property type="entry name" value="Thioredoxin-like_sf"/>
</dbReference>
<dbReference type="AlphaFoldDB" id="A0A6J7DLW3"/>
<keyword evidence="4" id="KW-0676">Redox-active center</keyword>
<dbReference type="GO" id="GO:0016491">
    <property type="term" value="F:oxidoreductase activity"/>
    <property type="evidence" value="ECO:0007669"/>
    <property type="project" value="InterPro"/>
</dbReference>
<comment type="subcellular location">
    <subcellularLocation>
        <location evidence="1">Cell envelope</location>
    </subcellularLocation>
</comment>
<reference evidence="7" key="1">
    <citation type="submission" date="2020-05" db="EMBL/GenBank/DDBJ databases">
        <authorList>
            <person name="Chiriac C."/>
            <person name="Salcher M."/>
            <person name="Ghai R."/>
            <person name="Kavagutti S V."/>
        </authorList>
    </citation>
    <scope>NUCLEOTIDE SEQUENCE</scope>
</reference>
<dbReference type="PANTHER" id="PTHR42852:SF6">
    <property type="entry name" value="THIOL:DISULFIDE INTERCHANGE PROTEIN DSBE"/>
    <property type="match status" value="1"/>
</dbReference>
<keyword evidence="3" id="KW-1015">Disulfide bond</keyword>
<dbReference type="GO" id="GO:0017004">
    <property type="term" value="P:cytochrome complex assembly"/>
    <property type="evidence" value="ECO:0007669"/>
    <property type="project" value="UniProtKB-KW"/>
</dbReference>
<dbReference type="PROSITE" id="PS00194">
    <property type="entry name" value="THIOREDOXIN_1"/>
    <property type="match status" value="1"/>
</dbReference>
<keyword evidence="5" id="KW-0812">Transmembrane</keyword>
<evidence type="ECO:0000256" key="5">
    <source>
        <dbReference type="SAM" id="Phobius"/>
    </source>
</evidence>
<dbReference type="EMBL" id="CAFBPM010000006">
    <property type="protein sequence ID" value="CAB5019352.1"/>
    <property type="molecule type" value="Genomic_DNA"/>
</dbReference>
<evidence type="ECO:0000313" key="7">
    <source>
        <dbReference type="EMBL" id="CAB4871561.1"/>
    </source>
</evidence>
<name>A0A6J7DLW3_9ZZZZ</name>
<dbReference type="PROSITE" id="PS51352">
    <property type="entry name" value="THIOREDOXIN_2"/>
    <property type="match status" value="1"/>
</dbReference>
<sequence length="200" mass="20033">MTSSNNDETPVSARARTPRPLLIGAGIALGVIIIGVVSLLLQSPSTPPSPLATTTAKVGGPVPTFSLKNLMGPGTVGVPQDGGGKGKAAVLIFFASWCGPCQEEMPSLAAAVRNGEAGNAAVIGIDGADQVGAATAFVQKNGITFPVGIDSIYAVTSGQFGFSGLPETVFVNAKGIITEIRFGATTPAILRQGVRAMGAA</sequence>
<keyword evidence="5" id="KW-0472">Membrane</keyword>
<evidence type="ECO:0000259" key="6">
    <source>
        <dbReference type="PROSITE" id="PS51352"/>
    </source>
</evidence>
<dbReference type="EMBL" id="CAFBLT010000001">
    <property type="protein sequence ID" value="CAB4871561.1"/>
    <property type="molecule type" value="Genomic_DNA"/>
</dbReference>
<evidence type="ECO:0000256" key="4">
    <source>
        <dbReference type="ARBA" id="ARBA00023284"/>
    </source>
</evidence>
<dbReference type="InterPro" id="IPR050553">
    <property type="entry name" value="Thioredoxin_ResA/DsbE_sf"/>
</dbReference>
<evidence type="ECO:0000256" key="3">
    <source>
        <dbReference type="ARBA" id="ARBA00023157"/>
    </source>
</evidence>
<organism evidence="7">
    <name type="scientific">freshwater metagenome</name>
    <dbReference type="NCBI Taxonomy" id="449393"/>
    <lineage>
        <taxon>unclassified sequences</taxon>
        <taxon>metagenomes</taxon>
        <taxon>ecological metagenomes</taxon>
    </lineage>
</organism>
<evidence type="ECO:0000313" key="8">
    <source>
        <dbReference type="EMBL" id="CAB5019352.1"/>
    </source>
</evidence>
<evidence type="ECO:0000256" key="1">
    <source>
        <dbReference type="ARBA" id="ARBA00004196"/>
    </source>
</evidence>
<dbReference type="GO" id="GO:0030313">
    <property type="term" value="C:cell envelope"/>
    <property type="evidence" value="ECO:0007669"/>
    <property type="project" value="UniProtKB-SubCell"/>
</dbReference>
<keyword evidence="5" id="KW-1133">Transmembrane helix</keyword>
<dbReference type="CDD" id="cd02966">
    <property type="entry name" value="TlpA_like_family"/>
    <property type="match status" value="1"/>
</dbReference>
<dbReference type="InterPro" id="IPR013766">
    <property type="entry name" value="Thioredoxin_domain"/>
</dbReference>
<dbReference type="InterPro" id="IPR017937">
    <property type="entry name" value="Thioredoxin_CS"/>
</dbReference>
<protein>
    <submittedName>
        <fullName evidence="7">Unannotated protein</fullName>
    </submittedName>
</protein>
<keyword evidence="2" id="KW-0201">Cytochrome c-type biogenesis</keyword>
<dbReference type="SUPFAM" id="SSF52833">
    <property type="entry name" value="Thioredoxin-like"/>
    <property type="match status" value="1"/>
</dbReference>
<gene>
    <name evidence="7" type="ORF">UFOPK3427_00832</name>
    <name evidence="8" type="ORF">UFOPK4112_00815</name>
</gene>
<dbReference type="Gene3D" id="3.40.30.10">
    <property type="entry name" value="Glutaredoxin"/>
    <property type="match status" value="1"/>
</dbReference>
<dbReference type="Pfam" id="PF00578">
    <property type="entry name" value="AhpC-TSA"/>
    <property type="match status" value="1"/>
</dbReference>
<dbReference type="PANTHER" id="PTHR42852">
    <property type="entry name" value="THIOL:DISULFIDE INTERCHANGE PROTEIN DSBE"/>
    <property type="match status" value="1"/>
</dbReference>
<proteinExistence type="predicted"/>
<dbReference type="InterPro" id="IPR000866">
    <property type="entry name" value="AhpC/TSA"/>
</dbReference>
<dbReference type="GO" id="GO:0016209">
    <property type="term" value="F:antioxidant activity"/>
    <property type="evidence" value="ECO:0007669"/>
    <property type="project" value="InterPro"/>
</dbReference>
<accession>A0A6J7DLW3</accession>
<feature type="transmembrane region" description="Helical" evidence="5">
    <location>
        <begin position="21"/>
        <end position="41"/>
    </location>
</feature>
<evidence type="ECO:0000256" key="2">
    <source>
        <dbReference type="ARBA" id="ARBA00022748"/>
    </source>
</evidence>
<feature type="domain" description="Thioredoxin" evidence="6">
    <location>
        <begin position="56"/>
        <end position="199"/>
    </location>
</feature>